<evidence type="ECO:0000256" key="2">
    <source>
        <dbReference type="ARBA" id="ARBA00023015"/>
    </source>
</evidence>
<dbReference type="PANTHER" id="PTHR43133:SF50">
    <property type="entry name" value="ECF RNA POLYMERASE SIGMA FACTOR SIGM"/>
    <property type="match status" value="1"/>
</dbReference>
<dbReference type="InterPro" id="IPR013325">
    <property type="entry name" value="RNA_pol_sigma_r2"/>
</dbReference>
<dbReference type="InterPro" id="IPR014325">
    <property type="entry name" value="RNA_pol_sigma-E_actinobac"/>
</dbReference>
<comment type="similarity">
    <text evidence="1">Belongs to the sigma-70 factor family. ECF subfamily.</text>
</comment>
<accession>A0ABN2H0E5</accession>
<keyword evidence="4" id="KW-0238">DNA-binding</keyword>
<dbReference type="SUPFAM" id="SSF88659">
    <property type="entry name" value="Sigma3 and sigma4 domains of RNA polymerase sigma factors"/>
    <property type="match status" value="1"/>
</dbReference>
<dbReference type="InterPro" id="IPR007627">
    <property type="entry name" value="RNA_pol_sigma70_r2"/>
</dbReference>
<dbReference type="CDD" id="cd06171">
    <property type="entry name" value="Sigma70_r4"/>
    <property type="match status" value="1"/>
</dbReference>
<protein>
    <submittedName>
        <fullName evidence="8">SigE family RNA polymerase sigma factor</fullName>
    </submittedName>
</protein>
<dbReference type="Pfam" id="PF04542">
    <property type="entry name" value="Sigma70_r2"/>
    <property type="match status" value="1"/>
</dbReference>
<feature type="domain" description="RNA polymerase sigma-70 region 2" evidence="6">
    <location>
        <begin position="15"/>
        <end position="78"/>
    </location>
</feature>
<evidence type="ECO:0000259" key="6">
    <source>
        <dbReference type="Pfam" id="PF04542"/>
    </source>
</evidence>
<evidence type="ECO:0000256" key="1">
    <source>
        <dbReference type="ARBA" id="ARBA00010641"/>
    </source>
</evidence>
<dbReference type="RefSeq" id="WP_344310862.1">
    <property type="nucleotide sequence ID" value="NZ_BAAANY010000009.1"/>
</dbReference>
<dbReference type="PANTHER" id="PTHR43133">
    <property type="entry name" value="RNA POLYMERASE ECF-TYPE SIGMA FACTO"/>
    <property type="match status" value="1"/>
</dbReference>
<dbReference type="SUPFAM" id="SSF88946">
    <property type="entry name" value="Sigma2 domain of RNA polymerase sigma factors"/>
    <property type="match status" value="1"/>
</dbReference>
<keyword evidence="2" id="KW-0805">Transcription regulation</keyword>
<organism evidence="8 9">
    <name type="scientific">Fodinicola feengrottensis</name>
    <dbReference type="NCBI Taxonomy" id="435914"/>
    <lineage>
        <taxon>Bacteria</taxon>
        <taxon>Bacillati</taxon>
        <taxon>Actinomycetota</taxon>
        <taxon>Actinomycetes</taxon>
        <taxon>Mycobacteriales</taxon>
        <taxon>Fodinicola</taxon>
    </lineage>
</organism>
<dbReference type="Pfam" id="PF08281">
    <property type="entry name" value="Sigma70_r4_2"/>
    <property type="match status" value="1"/>
</dbReference>
<feature type="domain" description="RNA polymerase sigma factor 70 region 4 type 2" evidence="7">
    <location>
        <begin position="103"/>
        <end position="155"/>
    </location>
</feature>
<dbReference type="EMBL" id="BAAANY010000009">
    <property type="protein sequence ID" value="GAA1679287.1"/>
    <property type="molecule type" value="Genomic_DNA"/>
</dbReference>
<dbReference type="InterPro" id="IPR013249">
    <property type="entry name" value="RNA_pol_sigma70_r4_t2"/>
</dbReference>
<evidence type="ECO:0000313" key="9">
    <source>
        <dbReference type="Proteomes" id="UP001500618"/>
    </source>
</evidence>
<dbReference type="NCBIfam" id="TIGR02937">
    <property type="entry name" value="sigma70-ECF"/>
    <property type="match status" value="1"/>
</dbReference>
<keyword evidence="5" id="KW-0804">Transcription</keyword>
<evidence type="ECO:0000313" key="8">
    <source>
        <dbReference type="EMBL" id="GAA1679287.1"/>
    </source>
</evidence>
<evidence type="ECO:0000256" key="5">
    <source>
        <dbReference type="ARBA" id="ARBA00023163"/>
    </source>
</evidence>
<evidence type="ECO:0000256" key="4">
    <source>
        <dbReference type="ARBA" id="ARBA00023125"/>
    </source>
</evidence>
<keyword evidence="3" id="KW-0731">Sigma factor</keyword>
<dbReference type="Gene3D" id="1.10.1740.10">
    <property type="match status" value="1"/>
</dbReference>
<evidence type="ECO:0000256" key="3">
    <source>
        <dbReference type="ARBA" id="ARBA00023082"/>
    </source>
</evidence>
<keyword evidence="9" id="KW-1185">Reference proteome</keyword>
<dbReference type="Proteomes" id="UP001500618">
    <property type="component" value="Unassembled WGS sequence"/>
</dbReference>
<proteinExistence type="inferred from homology"/>
<dbReference type="InterPro" id="IPR039425">
    <property type="entry name" value="RNA_pol_sigma-70-like"/>
</dbReference>
<dbReference type="InterPro" id="IPR036388">
    <property type="entry name" value="WH-like_DNA-bd_sf"/>
</dbReference>
<dbReference type="InterPro" id="IPR013324">
    <property type="entry name" value="RNA_pol_sigma_r3/r4-like"/>
</dbReference>
<reference evidence="8 9" key="1">
    <citation type="journal article" date="2019" name="Int. J. Syst. Evol. Microbiol.">
        <title>The Global Catalogue of Microorganisms (GCM) 10K type strain sequencing project: providing services to taxonomists for standard genome sequencing and annotation.</title>
        <authorList>
            <consortium name="The Broad Institute Genomics Platform"/>
            <consortium name="The Broad Institute Genome Sequencing Center for Infectious Disease"/>
            <person name="Wu L."/>
            <person name="Ma J."/>
        </authorList>
    </citation>
    <scope>NUCLEOTIDE SEQUENCE [LARGE SCALE GENOMIC DNA]</scope>
    <source>
        <strain evidence="8 9">JCM 14718</strain>
    </source>
</reference>
<evidence type="ECO:0000259" key="7">
    <source>
        <dbReference type="Pfam" id="PF08281"/>
    </source>
</evidence>
<name>A0ABN2H0E5_9ACTN</name>
<dbReference type="InterPro" id="IPR014284">
    <property type="entry name" value="RNA_pol_sigma-70_dom"/>
</dbReference>
<comment type="caution">
    <text evidence="8">The sequence shown here is derived from an EMBL/GenBank/DDBJ whole genome shotgun (WGS) entry which is preliminary data.</text>
</comment>
<dbReference type="NCBIfam" id="TIGR02983">
    <property type="entry name" value="SigE-fam_strep"/>
    <property type="match status" value="1"/>
</dbReference>
<gene>
    <name evidence="8" type="ORF">GCM10009765_30640</name>
</gene>
<dbReference type="Gene3D" id="1.10.10.10">
    <property type="entry name" value="Winged helix-like DNA-binding domain superfamily/Winged helix DNA-binding domain"/>
    <property type="match status" value="1"/>
</dbReference>
<sequence>MDSEAKRQFGEFVAARTPALMRLAYLLAGDQHRAEDLLQTALTKTLVRWRTLRHEDPEAYVRKVLYHEQVSWWRWAARRRETTVQQLPETPTADPSQQTDLRLQVRQALMRLTGKQRTVLVLRYFEDLSETQVAEILGCSVGTVRSQTHKAVARLRVLAPELARRTEILEARS</sequence>